<proteinExistence type="predicted"/>
<keyword evidence="2" id="KW-1185">Reference proteome</keyword>
<organism evidence="1 2">
    <name type="scientific">Eumeta variegata</name>
    <name type="common">Bagworm moth</name>
    <name type="synonym">Eumeta japonica</name>
    <dbReference type="NCBI Taxonomy" id="151549"/>
    <lineage>
        <taxon>Eukaryota</taxon>
        <taxon>Metazoa</taxon>
        <taxon>Ecdysozoa</taxon>
        <taxon>Arthropoda</taxon>
        <taxon>Hexapoda</taxon>
        <taxon>Insecta</taxon>
        <taxon>Pterygota</taxon>
        <taxon>Neoptera</taxon>
        <taxon>Endopterygota</taxon>
        <taxon>Lepidoptera</taxon>
        <taxon>Glossata</taxon>
        <taxon>Ditrysia</taxon>
        <taxon>Tineoidea</taxon>
        <taxon>Psychidae</taxon>
        <taxon>Oiketicinae</taxon>
        <taxon>Eumeta</taxon>
    </lineage>
</organism>
<dbReference type="OrthoDB" id="414730at2759"/>
<reference evidence="1 2" key="1">
    <citation type="journal article" date="2019" name="Commun. Biol.">
        <title>The bagworm genome reveals a unique fibroin gene that provides high tensile strength.</title>
        <authorList>
            <person name="Kono N."/>
            <person name="Nakamura H."/>
            <person name="Ohtoshi R."/>
            <person name="Tomita M."/>
            <person name="Numata K."/>
            <person name="Arakawa K."/>
        </authorList>
    </citation>
    <scope>NUCLEOTIDE SEQUENCE [LARGE SCALE GENOMIC DNA]</scope>
</reference>
<sequence>MSVDGLDCTAPLKKTELSIGHNSVNAVMPESVTSALHPVVNNENETVIYSDELVRKEELEFLNATVFLGITLYNRFQWGPHISKIAKRLRSAAYAVKEKQEFNQTSETAGFR</sequence>
<dbReference type="Proteomes" id="UP000299102">
    <property type="component" value="Unassembled WGS sequence"/>
</dbReference>
<dbReference type="EMBL" id="BGZK01000201">
    <property type="protein sequence ID" value="GBP28011.1"/>
    <property type="molecule type" value="Genomic_DNA"/>
</dbReference>
<comment type="caution">
    <text evidence="1">The sequence shown here is derived from an EMBL/GenBank/DDBJ whole genome shotgun (WGS) entry which is preliminary data.</text>
</comment>
<evidence type="ECO:0000313" key="2">
    <source>
        <dbReference type="Proteomes" id="UP000299102"/>
    </source>
</evidence>
<gene>
    <name evidence="1" type="ORF">EVAR_83642_1</name>
</gene>
<evidence type="ECO:0000313" key="1">
    <source>
        <dbReference type="EMBL" id="GBP28011.1"/>
    </source>
</evidence>
<name>A0A4C1UNI8_EUMVA</name>
<dbReference type="AlphaFoldDB" id="A0A4C1UNI8"/>
<protein>
    <submittedName>
        <fullName evidence="1">Uncharacterized protein</fullName>
    </submittedName>
</protein>
<accession>A0A4C1UNI8</accession>